<keyword evidence="2" id="KW-0472">Membrane</keyword>
<proteinExistence type="predicted"/>
<feature type="region of interest" description="Disordered" evidence="1">
    <location>
        <begin position="148"/>
        <end position="168"/>
    </location>
</feature>
<keyword evidence="2" id="KW-0812">Transmembrane</keyword>
<sequence length="311" mass="35538">MSDIFLSYAREELERVRPLIQALEAQGWEVWRDEKIPTGRRYDQVIATALGEARCVLVIWSQASVNSDWVPDEAARGRTRGVLIPAQIDDIELPLGFGMYQTAKLMGWNGDTADPEFRKITEEVTRLIGAPAQMEQTVPPVEEPHIEEQQADDSIDTPQVPKPEPARQKTTGRGVWLAVVVGVIAVGFYVFWQLQKPQVVFNNSIGMEFVRIEAGTFRMGWDAPEAFSDEQPVRWVHIRQPFDLSKYEVTQAQWKAVMVGEKNPSHFQGDNLPVESVSWDKVREFIRKLNEKEKTDAYHLPTEAEWEYAAR</sequence>
<protein>
    <recommendedName>
        <fullName evidence="3">TIR domain-containing protein</fullName>
    </recommendedName>
</protein>
<dbReference type="Pfam" id="PF13676">
    <property type="entry name" value="TIR_2"/>
    <property type="match status" value="1"/>
</dbReference>
<dbReference type="InterPro" id="IPR035897">
    <property type="entry name" value="Toll_tir_struct_dom_sf"/>
</dbReference>
<accession>W4M3L3</accession>
<name>W4M3L3_9BACT</name>
<evidence type="ECO:0000259" key="3">
    <source>
        <dbReference type="PROSITE" id="PS50104"/>
    </source>
</evidence>
<dbReference type="PROSITE" id="PS50104">
    <property type="entry name" value="TIR"/>
    <property type="match status" value="1"/>
</dbReference>
<dbReference type="SUPFAM" id="SSF56436">
    <property type="entry name" value="C-type lectin-like"/>
    <property type="match status" value="1"/>
</dbReference>
<keyword evidence="5" id="KW-1185">Reference proteome</keyword>
<dbReference type="EMBL" id="AZHX01001131">
    <property type="protein sequence ID" value="ETX04763.1"/>
    <property type="molecule type" value="Genomic_DNA"/>
</dbReference>
<dbReference type="Gene3D" id="3.90.1580.10">
    <property type="entry name" value="paralog of FGE (formylglycine-generating enzyme)"/>
    <property type="match status" value="1"/>
</dbReference>
<dbReference type="Gene3D" id="3.40.50.10140">
    <property type="entry name" value="Toll/interleukin-1 receptor homology (TIR) domain"/>
    <property type="match status" value="1"/>
</dbReference>
<gene>
    <name evidence="4" type="ORF">ETSY2_26965</name>
</gene>
<dbReference type="Proteomes" id="UP000019140">
    <property type="component" value="Unassembled WGS sequence"/>
</dbReference>
<evidence type="ECO:0000256" key="2">
    <source>
        <dbReference type="SAM" id="Phobius"/>
    </source>
</evidence>
<evidence type="ECO:0000313" key="5">
    <source>
        <dbReference type="Proteomes" id="UP000019140"/>
    </source>
</evidence>
<dbReference type="SUPFAM" id="SSF52200">
    <property type="entry name" value="Toll/Interleukin receptor TIR domain"/>
    <property type="match status" value="1"/>
</dbReference>
<feature type="transmembrane region" description="Helical" evidence="2">
    <location>
        <begin position="174"/>
        <end position="192"/>
    </location>
</feature>
<dbReference type="InterPro" id="IPR016187">
    <property type="entry name" value="CTDL_fold"/>
</dbReference>
<dbReference type="AlphaFoldDB" id="W4M3L3"/>
<dbReference type="InterPro" id="IPR000157">
    <property type="entry name" value="TIR_dom"/>
</dbReference>
<keyword evidence="2" id="KW-1133">Transmembrane helix</keyword>
<comment type="caution">
    <text evidence="4">The sequence shown here is derived from an EMBL/GenBank/DDBJ whole genome shotgun (WGS) entry which is preliminary data.</text>
</comment>
<organism evidence="4 5">
    <name type="scientific">Candidatus Entotheonella gemina</name>
    <dbReference type="NCBI Taxonomy" id="1429439"/>
    <lineage>
        <taxon>Bacteria</taxon>
        <taxon>Pseudomonadati</taxon>
        <taxon>Nitrospinota/Tectimicrobiota group</taxon>
        <taxon>Candidatus Tectimicrobiota</taxon>
        <taxon>Candidatus Entotheonellia</taxon>
        <taxon>Candidatus Entotheonellales</taxon>
        <taxon>Candidatus Entotheonellaceae</taxon>
        <taxon>Candidatus Entotheonella</taxon>
    </lineage>
</organism>
<feature type="non-terminal residue" evidence="4">
    <location>
        <position position="311"/>
    </location>
</feature>
<dbReference type="InterPro" id="IPR005532">
    <property type="entry name" value="SUMF_dom"/>
</dbReference>
<evidence type="ECO:0000313" key="4">
    <source>
        <dbReference type="EMBL" id="ETX04763.1"/>
    </source>
</evidence>
<dbReference type="Pfam" id="PF03781">
    <property type="entry name" value="FGE-sulfatase"/>
    <property type="match status" value="1"/>
</dbReference>
<reference evidence="4 5" key="1">
    <citation type="journal article" date="2014" name="Nature">
        <title>An environmental bacterial taxon with a large and distinct metabolic repertoire.</title>
        <authorList>
            <person name="Wilson M.C."/>
            <person name="Mori T."/>
            <person name="Ruckert C."/>
            <person name="Uria A.R."/>
            <person name="Helf M.J."/>
            <person name="Takada K."/>
            <person name="Gernert C."/>
            <person name="Steffens U.A."/>
            <person name="Heycke N."/>
            <person name="Schmitt S."/>
            <person name="Rinke C."/>
            <person name="Helfrich E.J."/>
            <person name="Brachmann A.O."/>
            <person name="Gurgui C."/>
            <person name="Wakimoto T."/>
            <person name="Kracht M."/>
            <person name="Crusemann M."/>
            <person name="Hentschel U."/>
            <person name="Abe I."/>
            <person name="Matsunaga S."/>
            <person name="Kalinowski J."/>
            <person name="Takeyama H."/>
            <person name="Piel J."/>
        </authorList>
    </citation>
    <scope>NUCLEOTIDE SEQUENCE [LARGE SCALE GENOMIC DNA]</scope>
    <source>
        <strain evidence="5">TSY2</strain>
    </source>
</reference>
<evidence type="ECO:0000256" key="1">
    <source>
        <dbReference type="SAM" id="MobiDB-lite"/>
    </source>
</evidence>
<feature type="domain" description="TIR" evidence="3">
    <location>
        <begin position="1"/>
        <end position="131"/>
    </location>
</feature>
<dbReference type="PANTHER" id="PTHR23150:SF19">
    <property type="entry name" value="FORMYLGLYCINE-GENERATING ENZYME"/>
    <property type="match status" value="1"/>
</dbReference>
<dbReference type="InterPro" id="IPR051043">
    <property type="entry name" value="Sulfatase_Mod_Factor_Kinase"/>
</dbReference>
<dbReference type="HOGENOM" id="CLU_895748_0_0_7"/>
<dbReference type="InterPro" id="IPR042095">
    <property type="entry name" value="SUMF_sf"/>
</dbReference>
<dbReference type="GO" id="GO:0120147">
    <property type="term" value="F:formylglycine-generating oxidase activity"/>
    <property type="evidence" value="ECO:0007669"/>
    <property type="project" value="TreeGrafter"/>
</dbReference>
<dbReference type="PANTHER" id="PTHR23150">
    <property type="entry name" value="SULFATASE MODIFYING FACTOR 1, 2"/>
    <property type="match status" value="1"/>
</dbReference>
<dbReference type="GO" id="GO:0007165">
    <property type="term" value="P:signal transduction"/>
    <property type="evidence" value="ECO:0007669"/>
    <property type="project" value="InterPro"/>
</dbReference>